<evidence type="ECO:0000256" key="8">
    <source>
        <dbReference type="ARBA" id="ARBA00023004"/>
    </source>
</evidence>
<reference evidence="13" key="1">
    <citation type="submission" date="2021-01" db="EMBL/GenBank/DDBJ databases">
        <title>Genomic Encyclopedia of Type Strains, Phase IV (KMG-IV): sequencing the most valuable type-strain genomes for metagenomic binning, comparative biology and taxonomic classification.</title>
        <authorList>
            <person name="Goeker M."/>
        </authorList>
    </citation>
    <scope>NUCLEOTIDE SEQUENCE</scope>
    <source>
        <strain evidence="13">DSM 25523</strain>
    </source>
</reference>
<keyword evidence="7" id="KW-0663">Pyridoxal phosphate</keyword>
<dbReference type="PANTHER" id="PTHR11601:SF34">
    <property type="entry name" value="CYSTEINE DESULFURASE"/>
    <property type="match status" value="1"/>
</dbReference>
<dbReference type="PROSITE" id="PS00595">
    <property type="entry name" value="AA_TRANSFER_CLASS_5"/>
    <property type="match status" value="1"/>
</dbReference>
<evidence type="ECO:0000256" key="10">
    <source>
        <dbReference type="ARBA" id="ARBA00050776"/>
    </source>
</evidence>
<sequence length="382" mass="42127">MPNRIYLDHAATTPVHPRVWEAMQPYLTQFFGNPSSIHGFGRDSRKAMEQARERIAGFMGADPAQLVFTSGGTEADNMALIGVAMANRERGKHIITSQIEHHAVLHACEHLEQIGFDVTYLPVDQTGMVHLEQVQEAVRPDTILVSIMYGNNEVGTIQPIVEIGQFLQERGIYFHTDAVQAFGVLPIDVAALPVDLLSVSAHKINGPKGVGALYMKRNVNFIPYLLGGNQERKRRGGTENVAGIVGFGEAVKVTQEEMGERVKKYLQLRQTMLQVWQEDSIRHQLNGHPERFLPHILNVSFPEVDTETMLLNLDLVGIAAASGSACTSGSLELSHVLTAMCLEQPIAESAVRFSFGITNTLEEVREAAKKTGEIVKRLGRSK</sequence>
<dbReference type="FunFam" id="3.40.640.10:FF:000003">
    <property type="entry name" value="Cysteine desulfurase IscS"/>
    <property type="match status" value="1"/>
</dbReference>
<dbReference type="AlphaFoldDB" id="A0A939BP31"/>
<keyword evidence="6" id="KW-0479">Metal-binding</keyword>
<dbReference type="Gene3D" id="3.40.640.10">
    <property type="entry name" value="Type I PLP-dependent aspartate aminotransferase-like (Major domain)"/>
    <property type="match status" value="1"/>
</dbReference>
<feature type="domain" description="Aminotransferase class V" evidence="12">
    <location>
        <begin position="5"/>
        <end position="365"/>
    </location>
</feature>
<proteinExistence type="inferred from homology"/>
<dbReference type="InterPro" id="IPR020578">
    <property type="entry name" value="Aminotrans_V_PyrdxlP_BS"/>
</dbReference>
<evidence type="ECO:0000313" key="14">
    <source>
        <dbReference type="Proteomes" id="UP000717624"/>
    </source>
</evidence>
<dbReference type="InterPro" id="IPR016454">
    <property type="entry name" value="Cysteine_dSase"/>
</dbReference>
<organism evidence="13 14">
    <name type="scientific">Brevibacillus fulvus</name>
    <dbReference type="NCBI Taxonomy" id="1125967"/>
    <lineage>
        <taxon>Bacteria</taxon>
        <taxon>Bacillati</taxon>
        <taxon>Bacillota</taxon>
        <taxon>Bacilli</taxon>
        <taxon>Bacillales</taxon>
        <taxon>Paenibacillaceae</taxon>
        <taxon>Brevibacillus</taxon>
    </lineage>
</organism>
<dbReference type="InterPro" id="IPR015424">
    <property type="entry name" value="PyrdxlP-dep_Trfase"/>
</dbReference>
<dbReference type="PANTHER" id="PTHR11601">
    <property type="entry name" value="CYSTEINE DESULFURYLASE FAMILY MEMBER"/>
    <property type="match status" value="1"/>
</dbReference>
<dbReference type="PIRSF" id="PIRSF005572">
    <property type="entry name" value="NifS"/>
    <property type="match status" value="1"/>
</dbReference>
<dbReference type="Pfam" id="PF00266">
    <property type="entry name" value="Aminotran_5"/>
    <property type="match status" value="1"/>
</dbReference>
<keyword evidence="14" id="KW-1185">Reference proteome</keyword>
<evidence type="ECO:0000256" key="7">
    <source>
        <dbReference type="ARBA" id="ARBA00022898"/>
    </source>
</evidence>
<evidence type="ECO:0000256" key="3">
    <source>
        <dbReference type="ARBA" id="ARBA00012239"/>
    </source>
</evidence>
<name>A0A939BP31_9BACL</name>
<dbReference type="InterPro" id="IPR015421">
    <property type="entry name" value="PyrdxlP-dep_Trfase_major"/>
</dbReference>
<dbReference type="Gene3D" id="3.90.1150.10">
    <property type="entry name" value="Aspartate Aminotransferase, domain 1"/>
    <property type="match status" value="1"/>
</dbReference>
<evidence type="ECO:0000256" key="4">
    <source>
        <dbReference type="ARBA" id="ARBA00022679"/>
    </source>
</evidence>
<evidence type="ECO:0000256" key="6">
    <source>
        <dbReference type="ARBA" id="ARBA00022723"/>
    </source>
</evidence>
<dbReference type="GO" id="GO:0031071">
    <property type="term" value="F:cysteine desulfurase activity"/>
    <property type="evidence" value="ECO:0007669"/>
    <property type="project" value="UniProtKB-EC"/>
</dbReference>
<comment type="caution">
    <text evidence="13">The sequence shown here is derived from an EMBL/GenBank/DDBJ whole genome shotgun (WGS) entry which is preliminary data.</text>
</comment>
<gene>
    <name evidence="13" type="ORF">JOD01_001566</name>
</gene>
<evidence type="ECO:0000313" key="13">
    <source>
        <dbReference type="EMBL" id="MBM7589965.1"/>
    </source>
</evidence>
<evidence type="ECO:0000256" key="1">
    <source>
        <dbReference type="ARBA" id="ARBA00001933"/>
    </source>
</evidence>
<comment type="similarity">
    <text evidence="2">Belongs to the class-V pyridoxal-phosphate-dependent aminotransferase family. NifS/IscS subfamily.</text>
</comment>
<keyword evidence="9" id="KW-0411">Iron-sulfur</keyword>
<keyword evidence="5" id="KW-0001">2Fe-2S</keyword>
<evidence type="ECO:0000256" key="11">
    <source>
        <dbReference type="RuleBase" id="RU004504"/>
    </source>
</evidence>
<evidence type="ECO:0000259" key="12">
    <source>
        <dbReference type="Pfam" id="PF00266"/>
    </source>
</evidence>
<keyword evidence="8" id="KW-0408">Iron</keyword>
<dbReference type="InterPro" id="IPR015422">
    <property type="entry name" value="PyrdxlP-dep_Trfase_small"/>
</dbReference>
<dbReference type="Gene3D" id="1.10.260.50">
    <property type="match status" value="1"/>
</dbReference>
<dbReference type="SUPFAM" id="SSF53383">
    <property type="entry name" value="PLP-dependent transferases"/>
    <property type="match status" value="1"/>
</dbReference>
<comment type="cofactor">
    <cofactor evidence="1 11">
        <name>pyridoxal 5'-phosphate</name>
        <dbReference type="ChEBI" id="CHEBI:597326"/>
    </cofactor>
</comment>
<dbReference type="EMBL" id="JAFBEB010000004">
    <property type="protein sequence ID" value="MBM7589965.1"/>
    <property type="molecule type" value="Genomic_DNA"/>
</dbReference>
<evidence type="ECO:0000256" key="5">
    <source>
        <dbReference type="ARBA" id="ARBA00022714"/>
    </source>
</evidence>
<keyword evidence="4 13" id="KW-0808">Transferase</keyword>
<dbReference type="InterPro" id="IPR000192">
    <property type="entry name" value="Aminotrans_V_dom"/>
</dbReference>
<dbReference type="EC" id="2.8.1.7" evidence="3"/>
<evidence type="ECO:0000256" key="2">
    <source>
        <dbReference type="ARBA" id="ARBA00006490"/>
    </source>
</evidence>
<dbReference type="RefSeq" id="WP_204517676.1">
    <property type="nucleotide sequence ID" value="NZ_BAABIN010000007.1"/>
</dbReference>
<protein>
    <recommendedName>
        <fullName evidence="3">cysteine desulfurase</fullName>
        <ecNumber evidence="3">2.8.1.7</ecNumber>
    </recommendedName>
</protein>
<evidence type="ECO:0000256" key="9">
    <source>
        <dbReference type="ARBA" id="ARBA00023014"/>
    </source>
</evidence>
<dbReference type="NCBIfam" id="NF002806">
    <property type="entry name" value="PRK02948.1"/>
    <property type="match status" value="1"/>
</dbReference>
<dbReference type="GO" id="GO:0051537">
    <property type="term" value="F:2 iron, 2 sulfur cluster binding"/>
    <property type="evidence" value="ECO:0007669"/>
    <property type="project" value="UniProtKB-KW"/>
</dbReference>
<dbReference type="Proteomes" id="UP000717624">
    <property type="component" value="Unassembled WGS sequence"/>
</dbReference>
<dbReference type="GO" id="GO:0046872">
    <property type="term" value="F:metal ion binding"/>
    <property type="evidence" value="ECO:0007669"/>
    <property type="project" value="UniProtKB-KW"/>
</dbReference>
<comment type="catalytic activity">
    <reaction evidence="10">
        <text>(sulfur carrier)-H + L-cysteine = (sulfur carrier)-SH + L-alanine</text>
        <dbReference type="Rhea" id="RHEA:43892"/>
        <dbReference type="Rhea" id="RHEA-COMP:14737"/>
        <dbReference type="Rhea" id="RHEA-COMP:14739"/>
        <dbReference type="ChEBI" id="CHEBI:29917"/>
        <dbReference type="ChEBI" id="CHEBI:35235"/>
        <dbReference type="ChEBI" id="CHEBI:57972"/>
        <dbReference type="ChEBI" id="CHEBI:64428"/>
        <dbReference type="EC" id="2.8.1.7"/>
    </reaction>
</comment>
<accession>A0A939BP31</accession>